<evidence type="ECO:0000313" key="3">
    <source>
        <dbReference type="Proteomes" id="UP000529946"/>
    </source>
</evidence>
<protein>
    <recommendedName>
        <fullName evidence="4">Lipoprotein</fullName>
    </recommendedName>
</protein>
<organism evidence="2 3">
    <name type="scientific">Brevundimonas lenta</name>
    <dbReference type="NCBI Taxonomy" id="424796"/>
    <lineage>
        <taxon>Bacteria</taxon>
        <taxon>Pseudomonadati</taxon>
        <taxon>Pseudomonadota</taxon>
        <taxon>Alphaproteobacteria</taxon>
        <taxon>Caulobacterales</taxon>
        <taxon>Caulobacteraceae</taxon>
        <taxon>Brevundimonas</taxon>
    </lineage>
</organism>
<accession>A0A7W6NNL2</accession>
<comment type="caution">
    <text evidence="2">The sequence shown here is derived from an EMBL/GenBank/DDBJ whole genome shotgun (WGS) entry which is preliminary data.</text>
</comment>
<dbReference type="PROSITE" id="PS51257">
    <property type="entry name" value="PROKAR_LIPOPROTEIN"/>
    <property type="match status" value="1"/>
</dbReference>
<evidence type="ECO:0000256" key="1">
    <source>
        <dbReference type="SAM" id="SignalP"/>
    </source>
</evidence>
<dbReference type="EMBL" id="JACIDM010000001">
    <property type="protein sequence ID" value="MBB4082470.1"/>
    <property type="molecule type" value="Genomic_DNA"/>
</dbReference>
<evidence type="ECO:0000313" key="2">
    <source>
        <dbReference type="EMBL" id="MBB4082470.1"/>
    </source>
</evidence>
<feature type="signal peptide" evidence="1">
    <location>
        <begin position="1"/>
        <end position="21"/>
    </location>
</feature>
<sequence length="165" mass="17700">MRLPILLSLSLLAGVAACATAPEPAPPVATAAGPAPVAGYDWFFHEDENDARLAYGTEATDDLKLGLDCRRGSGRLDLSANAPAGTAPEIHIESGGDTERYRAKSEPSMVNEGVFLSAEARADEPVFQRFRRVGWLALWQGDERQPFAPHPGSAGRIEQFFAFCG</sequence>
<name>A0A7W6NNL2_9CAUL</name>
<dbReference type="AlphaFoldDB" id="A0A7W6NNL2"/>
<keyword evidence="1" id="KW-0732">Signal</keyword>
<dbReference type="RefSeq" id="WP_183203545.1">
    <property type="nucleotide sequence ID" value="NZ_BAAAER010000011.1"/>
</dbReference>
<dbReference type="Proteomes" id="UP000529946">
    <property type="component" value="Unassembled WGS sequence"/>
</dbReference>
<proteinExistence type="predicted"/>
<reference evidence="2 3" key="1">
    <citation type="submission" date="2020-08" db="EMBL/GenBank/DDBJ databases">
        <title>Genomic Encyclopedia of Type Strains, Phase IV (KMG-IV): sequencing the most valuable type-strain genomes for metagenomic binning, comparative biology and taxonomic classification.</title>
        <authorList>
            <person name="Goeker M."/>
        </authorList>
    </citation>
    <scope>NUCLEOTIDE SEQUENCE [LARGE SCALE GENOMIC DNA]</scope>
    <source>
        <strain evidence="2 3">DSM 23960</strain>
    </source>
</reference>
<gene>
    <name evidence="2" type="ORF">GGR12_001309</name>
</gene>
<feature type="chain" id="PRO_5031206022" description="Lipoprotein" evidence="1">
    <location>
        <begin position="22"/>
        <end position="165"/>
    </location>
</feature>
<evidence type="ECO:0008006" key="4">
    <source>
        <dbReference type="Google" id="ProtNLM"/>
    </source>
</evidence>
<keyword evidence="3" id="KW-1185">Reference proteome</keyword>